<dbReference type="InterPro" id="IPR000595">
    <property type="entry name" value="cNMP-bd_dom"/>
</dbReference>
<dbReference type="PANTHER" id="PTHR23011:SF28">
    <property type="entry name" value="CYCLIC NUCLEOTIDE-BINDING DOMAIN CONTAINING PROTEIN"/>
    <property type="match status" value="1"/>
</dbReference>
<organism evidence="3 4">
    <name type="scientific">Littorina saxatilis</name>
    <dbReference type="NCBI Taxonomy" id="31220"/>
    <lineage>
        <taxon>Eukaryota</taxon>
        <taxon>Metazoa</taxon>
        <taxon>Spiralia</taxon>
        <taxon>Lophotrochozoa</taxon>
        <taxon>Mollusca</taxon>
        <taxon>Gastropoda</taxon>
        <taxon>Caenogastropoda</taxon>
        <taxon>Littorinimorpha</taxon>
        <taxon>Littorinoidea</taxon>
        <taxon>Littorinidae</taxon>
        <taxon>Littorina</taxon>
    </lineage>
</organism>
<sequence length="1038" mass="118758">MSRTRDKNPEDSDKTAEPEGVTNRVGVSSRSSENNVQQRQRLGSTFDSSSGGVFGRVATAQEKHSEATLRRQRMNNYSATVQTATLDGSSARRMLKTERFVLPELTVKDLLKPNEDPYSSSGNDVFGLTSNAVCYKGWAVLRPSMSDVVDPSSEQTDRPNREARTRTVFAERPSILTDRLENFKELYKSYEVGHTSHVSFHQNDEDSYDQLYDVIFDLYSTQERLHTHKHHDDSIEVPESYQRLFKNNSVPLTKHNVETFVHDVGVAVLEKETRARAHGVSHDRSASLSGDRHVDMRHPAASKSTANSPRHGYPRSHVDVTQERNLGKDAHAFYAHIGAHRPVQDAYSRRVKGVKGVKGVPGAHAQPWTPGRQGAIRVPIRDRAGKLHSLDKVRRNTLKGLRKRGPGNTFHGPSVSGTSGQQHPHISAEEAHLERSAMFPMWTTMHEPELVKRVADSMDRRTRTDFSPWTGLAEGPEFPPYMPYFLIHSKTAQRTQYRDLLTHSARRNTQWKKNTKSLSFNEGKPADGEAVILVPANRQLKDFQRDFYKRAQEAAIKRRSLRCRKRWFTGYRIVHTVLRIGQNMAERSAALEASPSTYVDIGDGVTATVDYGNGRSIDTEQFKRRKEISISSRVTDVLTSNPADRTLIQIEEARRELQKVEVFSEYPIDVQEHLIRRAFYVNISPKRIIVRRGHDPLYFYIIICGQAYAKDLEADPVTGEMRAKAAVFLKTGQSFGAAALISGQGHTTTVISRTNMQLLAINGEDYLEAFWYPSLRKELPPRLVYISKMNFMVNFPIHLIKEKLNICTMHHFRRNTVITHDSRKSRNLFIVKFGYCKVFRKLDWQELPMEDLLIFERKKVSHERKTSELIQDIVRQEIYIERESPYVNYYETRSPQGNTVRVPVTRVPRLTDKLQSLPLTLPAGKRQFVPLMLLREGEVFGLDQTPMCANRCNSRAVILVSLGAEVIALNKDFYCRHAAKEAKEVSDKTFIYDDNFIKRRVRERVNRDVHLEEVLNHYFHKVTMATSELCRTTDVTMI</sequence>
<feature type="compositionally biased region" description="Polar residues" evidence="1">
    <location>
        <begin position="415"/>
        <end position="424"/>
    </location>
</feature>
<dbReference type="InterPro" id="IPR014710">
    <property type="entry name" value="RmlC-like_jellyroll"/>
</dbReference>
<dbReference type="EMBL" id="JBAMIC010000024">
    <property type="protein sequence ID" value="KAK7090846.1"/>
    <property type="molecule type" value="Genomic_DNA"/>
</dbReference>
<dbReference type="Proteomes" id="UP001374579">
    <property type="component" value="Unassembled WGS sequence"/>
</dbReference>
<dbReference type="Gene3D" id="2.60.120.10">
    <property type="entry name" value="Jelly Rolls"/>
    <property type="match status" value="1"/>
</dbReference>
<evidence type="ECO:0000259" key="2">
    <source>
        <dbReference type="PROSITE" id="PS50042"/>
    </source>
</evidence>
<dbReference type="InterPro" id="IPR018490">
    <property type="entry name" value="cNMP-bd_dom_sf"/>
</dbReference>
<name>A0AAN9APY2_9CAEN</name>
<evidence type="ECO:0000256" key="1">
    <source>
        <dbReference type="SAM" id="MobiDB-lite"/>
    </source>
</evidence>
<keyword evidence="4" id="KW-1185">Reference proteome</keyword>
<evidence type="ECO:0000313" key="3">
    <source>
        <dbReference type="EMBL" id="KAK7090846.1"/>
    </source>
</evidence>
<reference evidence="3 4" key="1">
    <citation type="submission" date="2024-02" db="EMBL/GenBank/DDBJ databases">
        <title>Chromosome-scale genome assembly of the rough periwinkle Littorina saxatilis.</title>
        <authorList>
            <person name="De Jode A."/>
            <person name="Faria R."/>
            <person name="Formenti G."/>
            <person name="Sims Y."/>
            <person name="Smith T.P."/>
            <person name="Tracey A."/>
            <person name="Wood J.M.D."/>
            <person name="Zagrodzka Z.B."/>
            <person name="Johannesson K."/>
            <person name="Butlin R.K."/>
            <person name="Leder E.H."/>
        </authorList>
    </citation>
    <scope>NUCLEOTIDE SEQUENCE [LARGE SCALE GENOMIC DNA]</scope>
    <source>
        <strain evidence="3">Snail1</strain>
        <tissue evidence="3">Muscle</tissue>
    </source>
</reference>
<proteinExistence type="predicted"/>
<feature type="domain" description="Cyclic nucleotide-binding" evidence="2">
    <location>
        <begin position="662"/>
        <end position="766"/>
    </location>
</feature>
<feature type="region of interest" description="Disordered" evidence="1">
    <location>
        <begin position="275"/>
        <end position="316"/>
    </location>
</feature>
<comment type="caution">
    <text evidence="3">The sequence shown here is derived from an EMBL/GenBank/DDBJ whole genome shotgun (WGS) entry which is preliminary data.</text>
</comment>
<dbReference type="PANTHER" id="PTHR23011">
    <property type="entry name" value="CYCLIC NUCLEOTIDE-BINDING DOMAIN CONTAINING PROTEIN"/>
    <property type="match status" value="1"/>
</dbReference>
<gene>
    <name evidence="3" type="ORF">V1264_010593</name>
</gene>
<feature type="compositionally biased region" description="Basic and acidic residues" evidence="1">
    <location>
        <begin position="275"/>
        <end position="298"/>
    </location>
</feature>
<accession>A0AAN9APY2</accession>
<feature type="compositionally biased region" description="Polar residues" evidence="1">
    <location>
        <begin position="25"/>
        <end position="51"/>
    </location>
</feature>
<dbReference type="PROSITE" id="PS50042">
    <property type="entry name" value="CNMP_BINDING_3"/>
    <property type="match status" value="1"/>
</dbReference>
<dbReference type="SUPFAM" id="SSF51206">
    <property type="entry name" value="cAMP-binding domain-like"/>
    <property type="match status" value="2"/>
</dbReference>
<feature type="region of interest" description="Disordered" evidence="1">
    <location>
        <begin position="400"/>
        <end position="427"/>
    </location>
</feature>
<dbReference type="CDD" id="cd00038">
    <property type="entry name" value="CAP_ED"/>
    <property type="match status" value="1"/>
</dbReference>
<dbReference type="AlphaFoldDB" id="A0AAN9APY2"/>
<feature type="compositionally biased region" description="Basic and acidic residues" evidence="1">
    <location>
        <begin position="1"/>
        <end position="17"/>
    </location>
</feature>
<feature type="region of interest" description="Disordered" evidence="1">
    <location>
        <begin position="1"/>
        <end position="53"/>
    </location>
</feature>
<protein>
    <recommendedName>
        <fullName evidence="2">Cyclic nucleotide-binding domain-containing protein</fullName>
    </recommendedName>
</protein>
<evidence type="ECO:0000313" key="4">
    <source>
        <dbReference type="Proteomes" id="UP001374579"/>
    </source>
</evidence>